<keyword evidence="1" id="KW-1133">Transmembrane helix</keyword>
<dbReference type="EMBL" id="UINC01070141">
    <property type="protein sequence ID" value="SVC04054.1"/>
    <property type="molecule type" value="Genomic_DNA"/>
</dbReference>
<gene>
    <name evidence="2" type="ORF">METZ01_LOCUS256908</name>
</gene>
<dbReference type="AlphaFoldDB" id="A0A382IW15"/>
<reference evidence="2" key="1">
    <citation type="submission" date="2018-05" db="EMBL/GenBank/DDBJ databases">
        <authorList>
            <person name="Lanie J.A."/>
            <person name="Ng W.-L."/>
            <person name="Kazmierczak K.M."/>
            <person name="Andrzejewski T.M."/>
            <person name="Davidsen T.M."/>
            <person name="Wayne K.J."/>
            <person name="Tettelin H."/>
            <person name="Glass J.I."/>
            <person name="Rusch D."/>
            <person name="Podicherti R."/>
            <person name="Tsui H.-C.T."/>
            <person name="Winkler M.E."/>
        </authorList>
    </citation>
    <scope>NUCLEOTIDE SEQUENCE</scope>
</reference>
<keyword evidence="1" id="KW-0812">Transmembrane</keyword>
<proteinExistence type="predicted"/>
<evidence type="ECO:0000313" key="2">
    <source>
        <dbReference type="EMBL" id="SVC04054.1"/>
    </source>
</evidence>
<accession>A0A382IW15</accession>
<organism evidence="2">
    <name type="scientific">marine metagenome</name>
    <dbReference type="NCBI Taxonomy" id="408172"/>
    <lineage>
        <taxon>unclassified sequences</taxon>
        <taxon>metagenomes</taxon>
        <taxon>ecological metagenomes</taxon>
    </lineage>
</organism>
<name>A0A382IW15_9ZZZZ</name>
<sequence>MENDDNTLDIQQNVGNVEGDFSKSITIDMDGDDTGEMGDVEAVIDLTYNIFQYIPELVFVSIYALCMYAAVLYITKRIKG</sequence>
<keyword evidence="1" id="KW-0472">Membrane</keyword>
<feature type="transmembrane region" description="Helical" evidence="1">
    <location>
        <begin position="57"/>
        <end position="75"/>
    </location>
</feature>
<protein>
    <submittedName>
        <fullName evidence="2">Uncharacterized protein</fullName>
    </submittedName>
</protein>
<evidence type="ECO:0000256" key="1">
    <source>
        <dbReference type="SAM" id="Phobius"/>
    </source>
</evidence>